<accession>A0ABC8W9V7</accession>
<protein>
    <recommendedName>
        <fullName evidence="3">F-box domain-containing protein</fullName>
    </recommendedName>
</protein>
<organism evidence="1 2">
    <name type="scientific">Urochloa decumbens</name>
    <dbReference type="NCBI Taxonomy" id="240449"/>
    <lineage>
        <taxon>Eukaryota</taxon>
        <taxon>Viridiplantae</taxon>
        <taxon>Streptophyta</taxon>
        <taxon>Embryophyta</taxon>
        <taxon>Tracheophyta</taxon>
        <taxon>Spermatophyta</taxon>
        <taxon>Magnoliopsida</taxon>
        <taxon>Liliopsida</taxon>
        <taxon>Poales</taxon>
        <taxon>Poaceae</taxon>
        <taxon>PACMAD clade</taxon>
        <taxon>Panicoideae</taxon>
        <taxon>Panicodae</taxon>
        <taxon>Paniceae</taxon>
        <taxon>Melinidinae</taxon>
        <taxon>Urochloa</taxon>
    </lineage>
</organism>
<dbReference type="PANTHER" id="PTHR31264:SF7">
    <property type="entry name" value="F-BOX DOMAIN CONTAINING PROTEIN, EXPRESSED"/>
    <property type="match status" value="1"/>
</dbReference>
<evidence type="ECO:0000313" key="1">
    <source>
        <dbReference type="EMBL" id="CAL4905161.1"/>
    </source>
</evidence>
<gene>
    <name evidence="1" type="ORF">URODEC1_LOCUS11521</name>
</gene>
<keyword evidence="2" id="KW-1185">Reference proteome</keyword>
<evidence type="ECO:0008006" key="3">
    <source>
        <dbReference type="Google" id="ProtNLM"/>
    </source>
</evidence>
<sequence length="406" mass="46804">MAPAAVLTEPPLPDEVMEDTFLRLDDAADLARASAACTSFRRVVRGRRFLRRFRSLHPPPVLCLGGLNRSAADGYFHFRPVEPPHRSASAARALVQAADFTFSFLPDPKSWFVRDARDGRVLLSRHIITRVITAADRDITDTLGDLMVADPLHCRYVQIPSIPGDLVPTRRHYEDEMKFEPFLAPACEDDEDLSFRVIYNVMSQYKVVTFVFSLVTEEWRHATSISFLPHRLIHNPTKLMRYCVRSCFCWAHRDDPRTYMLVLDPLEMKFSVAALLLDKPVARERLAIVDAGEDKLGVLTFSYYYRMLDLYCKTWRNNVVCTEDWQYDKTIPLPEHNSSWKISGAGAPEGYLLMRAYPRFEQQPKQWYFTLDTKTLLFERMYESGQDVDFDLLYASFPPPLSPPSI</sequence>
<dbReference type="PANTHER" id="PTHR31264">
    <property type="entry name" value="OS07G0554500 PROTEIN-RELATED"/>
    <property type="match status" value="1"/>
</dbReference>
<dbReference type="InterPro" id="IPR036047">
    <property type="entry name" value="F-box-like_dom_sf"/>
</dbReference>
<dbReference type="Proteomes" id="UP001497457">
    <property type="component" value="Chromosome 12b"/>
</dbReference>
<proteinExistence type="predicted"/>
<name>A0ABC8W9V7_9POAL</name>
<dbReference type="EMBL" id="OZ075122">
    <property type="protein sequence ID" value="CAL4905161.1"/>
    <property type="molecule type" value="Genomic_DNA"/>
</dbReference>
<reference evidence="2" key="1">
    <citation type="submission" date="2024-06" db="EMBL/GenBank/DDBJ databases">
        <authorList>
            <person name="Ryan C."/>
        </authorList>
    </citation>
    <scope>NUCLEOTIDE SEQUENCE [LARGE SCALE GENOMIC DNA]</scope>
</reference>
<reference evidence="1 2" key="2">
    <citation type="submission" date="2024-10" db="EMBL/GenBank/DDBJ databases">
        <authorList>
            <person name="Ryan C."/>
        </authorList>
    </citation>
    <scope>NUCLEOTIDE SEQUENCE [LARGE SCALE GENOMIC DNA]</scope>
</reference>
<dbReference type="AlphaFoldDB" id="A0ABC8W9V7"/>
<dbReference type="SUPFAM" id="SSF81383">
    <property type="entry name" value="F-box domain"/>
    <property type="match status" value="1"/>
</dbReference>
<evidence type="ECO:0000313" key="2">
    <source>
        <dbReference type="Proteomes" id="UP001497457"/>
    </source>
</evidence>